<keyword evidence="1" id="KW-0812">Transmembrane</keyword>
<feature type="transmembrane region" description="Helical" evidence="1">
    <location>
        <begin position="406"/>
        <end position="428"/>
    </location>
</feature>
<feature type="transmembrane region" description="Helical" evidence="1">
    <location>
        <begin position="217"/>
        <end position="235"/>
    </location>
</feature>
<organism evidence="2 3">
    <name type="scientific">Aspergillus pseudoustus</name>
    <dbReference type="NCBI Taxonomy" id="1810923"/>
    <lineage>
        <taxon>Eukaryota</taxon>
        <taxon>Fungi</taxon>
        <taxon>Dikarya</taxon>
        <taxon>Ascomycota</taxon>
        <taxon>Pezizomycotina</taxon>
        <taxon>Eurotiomycetes</taxon>
        <taxon>Eurotiomycetidae</taxon>
        <taxon>Eurotiales</taxon>
        <taxon>Aspergillaceae</taxon>
        <taxon>Aspergillus</taxon>
        <taxon>Aspergillus subgen. Nidulantes</taxon>
    </lineage>
</organism>
<gene>
    <name evidence="2" type="ORF">BJY01DRAFT_83913</name>
</gene>
<name>A0ABR4J3G6_9EURO</name>
<sequence length="451" mass="50969">MNATTLEGWQFNDSSRSSWDIVWTCLTTIFACTWTILHQSVPARNKSQALITAAKLWMFAFNFLAPEAVALLATEELCRVRSLRSRCNAVQASSDRKTHEPDSWLYSRTKPLVAAQGVDDLDLYAPHMEWSLPQCWVVQMGGLTLETEDQWVYYVLRDQICGFIEAGVIKCSDFTDREIQDRAKADAFAKAFTVCQSLWVTVNIVGRAGYGLPITPFEFSTLAYVVCAILIYALWWDKPQDMTVPISIGVPYTRSLLPQEIRSITDASPGRWMHRRVVPPKQSVGSSVLNLGRRMQVATVDTPRKLNRSYRGFTLREETIVNTAAVIHGLIFCGIHVAAWNYAFPTHAEQIAWRVFALTALGMLAIYYLIAQSPLVARWLKNRGVSLPEWMSNYADPVGTFNKVEIFVPIWCFLFYIIARFGMVALVFSSLRALPSDAYIAVDWLASIPHI</sequence>
<evidence type="ECO:0000256" key="1">
    <source>
        <dbReference type="SAM" id="Phobius"/>
    </source>
</evidence>
<keyword evidence="1" id="KW-0472">Membrane</keyword>
<dbReference type="PANTHER" id="PTHR35043">
    <property type="entry name" value="TRANSCRIPTION FACTOR DOMAIN-CONTAINING PROTEIN"/>
    <property type="match status" value="1"/>
</dbReference>
<feature type="transmembrane region" description="Helical" evidence="1">
    <location>
        <begin position="351"/>
        <end position="370"/>
    </location>
</feature>
<dbReference type="PANTHER" id="PTHR35043:SF7">
    <property type="entry name" value="TRANSCRIPTION FACTOR DOMAIN-CONTAINING PROTEIN"/>
    <property type="match status" value="1"/>
</dbReference>
<reference evidence="2 3" key="1">
    <citation type="submission" date="2024-07" db="EMBL/GenBank/DDBJ databases">
        <title>Section-level genome sequencing and comparative genomics of Aspergillus sections Usti and Cavernicolus.</title>
        <authorList>
            <consortium name="Lawrence Berkeley National Laboratory"/>
            <person name="Nybo J.L."/>
            <person name="Vesth T.C."/>
            <person name="Theobald S."/>
            <person name="Frisvad J.C."/>
            <person name="Larsen T.O."/>
            <person name="Kjaerboelling I."/>
            <person name="Rothschild-Mancinelli K."/>
            <person name="Lyhne E.K."/>
            <person name="Kogle M.E."/>
            <person name="Barry K."/>
            <person name="Clum A."/>
            <person name="Na H."/>
            <person name="Ledsgaard L."/>
            <person name="Lin J."/>
            <person name="Lipzen A."/>
            <person name="Kuo A."/>
            <person name="Riley R."/>
            <person name="Mondo S."/>
            <person name="Labutti K."/>
            <person name="Haridas S."/>
            <person name="Pangalinan J."/>
            <person name="Salamov A.A."/>
            <person name="Simmons B.A."/>
            <person name="Magnuson J.K."/>
            <person name="Chen J."/>
            <person name="Drula E."/>
            <person name="Henrissat B."/>
            <person name="Wiebenga A."/>
            <person name="Lubbers R.J."/>
            <person name="Gomes A.C."/>
            <person name="Makela M.R."/>
            <person name="Stajich J."/>
            <person name="Grigoriev I.V."/>
            <person name="Mortensen U.H."/>
            <person name="De Vries R.P."/>
            <person name="Baker S.E."/>
            <person name="Andersen M.R."/>
        </authorList>
    </citation>
    <scope>NUCLEOTIDE SEQUENCE [LARGE SCALE GENOMIC DNA]</scope>
    <source>
        <strain evidence="2 3">CBS 123904</strain>
    </source>
</reference>
<dbReference type="Proteomes" id="UP001610446">
    <property type="component" value="Unassembled WGS sequence"/>
</dbReference>
<evidence type="ECO:0000313" key="2">
    <source>
        <dbReference type="EMBL" id="KAL2834579.1"/>
    </source>
</evidence>
<proteinExistence type="predicted"/>
<accession>A0ABR4J3G6</accession>
<keyword evidence="1" id="KW-1133">Transmembrane helix</keyword>
<keyword evidence="3" id="KW-1185">Reference proteome</keyword>
<feature type="transmembrane region" description="Helical" evidence="1">
    <location>
        <begin position="320"/>
        <end position="344"/>
    </location>
</feature>
<evidence type="ECO:0000313" key="3">
    <source>
        <dbReference type="Proteomes" id="UP001610446"/>
    </source>
</evidence>
<dbReference type="EMBL" id="JBFXLU010000222">
    <property type="protein sequence ID" value="KAL2834579.1"/>
    <property type="molecule type" value="Genomic_DNA"/>
</dbReference>
<comment type="caution">
    <text evidence="2">The sequence shown here is derived from an EMBL/GenBank/DDBJ whole genome shotgun (WGS) entry which is preliminary data.</text>
</comment>
<protein>
    <submittedName>
        <fullName evidence="2">Uncharacterized protein</fullName>
    </submittedName>
</protein>